<keyword evidence="9" id="KW-0175">Coiled coil</keyword>
<comment type="pathway">
    <text evidence="6">Aminoacyl-tRNA biosynthesis; selenocysteinyl-tRNA(Sec) biosynthesis; L-seryl-tRNA(Sec) from L-serine and tRNA(Sec): step 1/1.</text>
</comment>
<feature type="binding site" evidence="6 7">
    <location>
        <position position="272"/>
    </location>
    <ligand>
        <name>L-serine</name>
        <dbReference type="ChEBI" id="CHEBI:33384"/>
    </ligand>
</feature>
<dbReference type="UniPathway" id="UPA00906">
    <property type="reaction ID" value="UER00895"/>
</dbReference>
<dbReference type="InterPro" id="IPR045864">
    <property type="entry name" value="aa-tRNA-synth_II/BPL/LPL"/>
</dbReference>
<feature type="site" description="Important for serine binding" evidence="7">
    <location>
        <position position="388"/>
    </location>
</feature>
<dbReference type="Gene3D" id="1.10.287.40">
    <property type="entry name" value="Serine-tRNA synthetase, tRNA binding domain"/>
    <property type="match status" value="1"/>
</dbReference>
<comment type="subunit">
    <text evidence="6">Homodimer. The tRNA molecule binds across the dimer.</text>
</comment>
<dbReference type="CDD" id="cd00770">
    <property type="entry name" value="SerRS_core"/>
    <property type="match status" value="1"/>
</dbReference>
<feature type="binding site" evidence="7">
    <location>
        <position position="249"/>
    </location>
    <ligand>
        <name>L-serine</name>
        <dbReference type="ChEBI" id="CHEBI:33384"/>
    </ligand>
</feature>
<proteinExistence type="inferred from homology"/>
<dbReference type="GO" id="GO:0004828">
    <property type="term" value="F:serine-tRNA ligase activity"/>
    <property type="evidence" value="ECO:0007669"/>
    <property type="project" value="UniProtKB-UniRule"/>
</dbReference>
<name>A0A1G1WAE1_9BACT</name>
<keyword evidence="6" id="KW-0963">Cytoplasm</keyword>
<comment type="subcellular location">
    <subcellularLocation>
        <location evidence="6">Cytoplasm</location>
    </subcellularLocation>
</comment>
<dbReference type="InterPro" id="IPR015866">
    <property type="entry name" value="Ser-tRNA-synth_1_N"/>
</dbReference>
<dbReference type="HAMAP" id="MF_00176">
    <property type="entry name" value="Ser_tRNA_synth_type1"/>
    <property type="match status" value="1"/>
</dbReference>
<comment type="function">
    <text evidence="6">Catalyzes the attachment of serine to tRNA(Ser). Is also able to aminoacylate tRNA(Sec) with serine, to form the misacylated tRNA L-seryl-tRNA(Sec), which will be further converted into selenocysteinyl-tRNA(Sec).</text>
</comment>
<dbReference type="GO" id="GO:0006434">
    <property type="term" value="P:seryl-tRNA aminoacylation"/>
    <property type="evidence" value="ECO:0007669"/>
    <property type="project" value="UniProtKB-UniRule"/>
</dbReference>
<sequence>MLDIKFIRENLIEVKEMLKKRRVEADLNHLIEIDEKRLELQQKIEKLRQDRNLAAKKKEIEWGKKIKGELEKLEPAFKAVEEEEDSYLEAVPNMLSPEVPEGEGDGDNKEIKRWGEQPGFDFKPLDHVELGKQLNLIDFERGAKVAGNKFYFLKGDAVLLEFALIDYAMKQLQKEGFVPFRPPDLVKPEIASGVGFQPRGPEAQVYTIEKENLSLIGTAEIPLGGYHAGEILDEKVLPLKYLGFSPCFRTEAGSYGRVSYGLYRVHQFDKLEIFIYCNQSESEKIHEYILSLEEKLFQGLELPYRVVDVCTGDLGAPAYRKFDVEAWMPGRPPATPLPDRFDARRARQGGWGEVTSTSNTTDYQARRLNIKYRRSDGKVEFVHTLNGTALAISRTLIAILENYQRKDGSVEVPQVLQAYVGKKVIEPIR</sequence>
<gene>
    <name evidence="6" type="primary">serS</name>
    <name evidence="11" type="ORF">A2Y57_01940</name>
</gene>
<dbReference type="Gene3D" id="3.30.930.10">
    <property type="entry name" value="Bira Bifunctional Protein, Domain 2"/>
    <property type="match status" value="1"/>
</dbReference>
<feature type="domain" description="Aminoacyl-transfer RNA synthetases class-II family profile" evidence="10">
    <location>
        <begin position="126"/>
        <end position="413"/>
    </location>
</feature>
<feature type="coiled-coil region" evidence="9">
    <location>
        <begin position="30"/>
        <end position="57"/>
    </location>
</feature>
<feature type="binding site" evidence="6 8">
    <location>
        <begin position="353"/>
        <end position="356"/>
    </location>
    <ligand>
        <name>ATP</name>
        <dbReference type="ChEBI" id="CHEBI:30616"/>
    </ligand>
</feature>
<feature type="binding site" evidence="6">
    <location>
        <position position="388"/>
    </location>
    <ligand>
        <name>L-serine</name>
        <dbReference type="ChEBI" id="CHEBI:33384"/>
    </ligand>
</feature>
<dbReference type="InterPro" id="IPR002317">
    <property type="entry name" value="Ser-tRNA-ligase_type_1"/>
</dbReference>
<dbReference type="Pfam" id="PF00587">
    <property type="entry name" value="tRNA-synt_2b"/>
    <property type="match status" value="1"/>
</dbReference>
<evidence type="ECO:0000256" key="5">
    <source>
        <dbReference type="ARBA" id="ARBA00023146"/>
    </source>
</evidence>
<dbReference type="SUPFAM" id="SSF55681">
    <property type="entry name" value="Class II aaRS and biotin synthetases"/>
    <property type="match status" value="1"/>
</dbReference>
<feature type="binding site" evidence="6 8">
    <location>
        <begin position="249"/>
        <end position="251"/>
    </location>
    <ligand>
        <name>ATP</name>
        <dbReference type="ChEBI" id="CHEBI:30616"/>
    </ligand>
</feature>
<feature type="binding site" evidence="7">
    <location>
        <position position="386"/>
    </location>
    <ligand>
        <name>L-serine</name>
        <dbReference type="ChEBI" id="CHEBI:33384"/>
    </ligand>
</feature>
<evidence type="ECO:0000256" key="1">
    <source>
        <dbReference type="ARBA" id="ARBA00022598"/>
    </source>
</evidence>
<dbReference type="GO" id="GO:0005524">
    <property type="term" value="F:ATP binding"/>
    <property type="evidence" value="ECO:0007669"/>
    <property type="project" value="UniProtKB-UniRule"/>
</dbReference>
<evidence type="ECO:0000256" key="4">
    <source>
        <dbReference type="ARBA" id="ARBA00022917"/>
    </source>
</evidence>
<keyword evidence="2 6" id="KW-0547">Nucleotide-binding</keyword>
<dbReference type="GO" id="GO:0016260">
    <property type="term" value="P:selenocysteine biosynthetic process"/>
    <property type="evidence" value="ECO:0007669"/>
    <property type="project" value="UniProtKB-UniRule"/>
</dbReference>
<dbReference type="Pfam" id="PF02403">
    <property type="entry name" value="Seryl_tRNA_N"/>
    <property type="match status" value="1"/>
</dbReference>
<protein>
    <recommendedName>
        <fullName evidence="6">Serine--tRNA ligase</fullName>
        <ecNumber evidence="6">6.1.1.11</ecNumber>
    </recommendedName>
    <alternativeName>
        <fullName evidence="6">Seryl-tRNA synthetase</fullName>
        <shortName evidence="6">SerRS</shortName>
    </alternativeName>
    <alternativeName>
        <fullName evidence="6">Seryl-tRNA(Ser/Sec) synthetase</fullName>
    </alternativeName>
</protein>
<comment type="similarity">
    <text evidence="6">Belongs to the class-II aminoacyl-tRNA synthetase family. Type-1 seryl-tRNA synthetase subfamily.</text>
</comment>
<organism evidence="11 12">
    <name type="scientific">Candidatus Woykebacteria bacterium RBG_13_40_7b</name>
    <dbReference type="NCBI Taxonomy" id="1802594"/>
    <lineage>
        <taxon>Bacteria</taxon>
        <taxon>Candidatus Woykeibacteriota</taxon>
    </lineage>
</organism>
<evidence type="ECO:0000259" key="10">
    <source>
        <dbReference type="PROSITE" id="PS50862"/>
    </source>
</evidence>
<accession>A0A1G1WAE1</accession>
<dbReference type="InterPro" id="IPR002314">
    <property type="entry name" value="aa-tRNA-synt_IIb"/>
</dbReference>
<comment type="catalytic activity">
    <reaction evidence="6">
        <text>tRNA(Ser) + L-serine + ATP = L-seryl-tRNA(Ser) + AMP + diphosphate + H(+)</text>
        <dbReference type="Rhea" id="RHEA:12292"/>
        <dbReference type="Rhea" id="RHEA-COMP:9669"/>
        <dbReference type="Rhea" id="RHEA-COMP:9703"/>
        <dbReference type="ChEBI" id="CHEBI:15378"/>
        <dbReference type="ChEBI" id="CHEBI:30616"/>
        <dbReference type="ChEBI" id="CHEBI:33019"/>
        <dbReference type="ChEBI" id="CHEBI:33384"/>
        <dbReference type="ChEBI" id="CHEBI:78442"/>
        <dbReference type="ChEBI" id="CHEBI:78533"/>
        <dbReference type="ChEBI" id="CHEBI:456215"/>
        <dbReference type="EC" id="6.1.1.11"/>
    </reaction>
</comment>
<reference evidence="11 12" key="1">
    <citation type="journal article" date="2016" name="Nat. Commun.">
        <title>Thousands of microbial genomes shed light on interconnected biogeochemical processes in an aquifer system.</title>
        <authorList>
            <person name="Anantharaman K."/>
            <person name="Brown C.T."/>
            <person name="Hug L.A."/>
            <person name="Sharon I."/>
            <person name="Castelle C.J."/>
            <person name="Probst A.J."/>
            <person name="Thomas B.C."/>
            <person name="Singh A."/>
            <person name="Wilkins M.J."/>
            <person name="Karaoz U."/>
            <person name="Brodie E.L."/>
            <person name="Williams K.H."/>
            <person name="Hubbard S.S."/>
            <person name="Banfield J.F."/>
        </authorList>
    </citation>
    <scope>NUCLEOTIDE SEQUENCE [LARGE SCALE GENOMIC DNA]</scope>
</reference>
<comment type="catalytic activity">
    <reaction evidence="6">
        <text>tRNA(Sec) + L-serine + ATP = L-seryl-tRNA(Sec) + AMP + diphosphate + H(+)</text>
        <dbReference type="Rhea" id="RHEA:42580"/>
        <dbReference type="Rhea" id="RHEA-COMP:9742"/>
        <dbReference type="Rhea" id="RHEA-COMP:10128"/>
        <dbReference type="ChEBI" id="CHEBI:15378"/>
        <dbReference type="ChEBI" id="CHEBI:30616"/>
        <dbReference type="ChEBI" id="CHEBI:33019"/>
        <dbReference type="ChEBI" id="CHEBI:33384"/>
        <dbReference type="ChEBI" id="CHEBI:78442"/>
        <dbReference type="ChEBI" id="CHEBI:78533"/>
        <dbReference type="ChEBI" id="CHEBI:456215"/>
        <dbReference type="EC" id="6.1.1.11"/>
    </reaction>
</comment>
<feature type="binding site" evidence="7">
    <location>
        <position position="218"/>
    </location>
    <ligand>
        <name>L-serine</name>
        <dbReference type="ChEBI" id="CHEBI:33384"/>
    </ligand>
</feature>
<evidence type="ECO:0000256" key="2">
    <source>
        <dbReference type="ARBA" id="ARBA00022741"/>
    </source>
</evidence>
<dbReference type="SUPFAM" id="SSF46589">
    <property type="entry name" value="tRNA-binding arm"/>
    <property type="match status" value="1"/>
</dbReference>
<evidence type="ECO:0000256" key="8">
    <source>
        <dbReference type="PIRSR" id="PIRSR001529-2"/>
    </source>
</evidence>
<feature type="binding site" evidence="6">
    <location>
        <begin position="218"/>
        <end position="220"/>
    </location>
    <ligand>
        <name>L-serine</name>
        <dbReference type="ChEBI" id="CHEBI:33384"/>
    </ligand>
</feature>
<keyword evidence="3 6" id="KW-0067">ATP-binding</keyword>
<dbReference type="Proteomes" id="UP000177103">
    <property type="component" value="Unassembled WGS sequence"/>
</dbReference>
<evidence type="ECO:0000256" key="7">
    <source>
        <dbReference type="PIRSR" id="PIRSR001529-1"/>
    </source>
</evidence>
<dbReference type="InterPro" id="IPR006195">
    <property type="entry name" value="aa-tRNA-synth_II"/>
</dbReference>
<keyword evidence="5 6" id="KW-0030">Aminoacyl-tRNA synthetase</keyword>
<evidence type="ECO:0000256" key="9">
    <source>
        <dbReference type="SAM" id="Coils"/>
    </source>
</evidence>
<dbReference type="EC" id="6.1.1.11" evidence="6"/>
<dbReference type="PROSITE" id="PS50862">
    <property type="entry name" value="AA_TRNA_LIGASE_II"/>
    <property type="match status" value="1"/>
</dbReference>
<comment type="caution">
    <text evidence="11">The sequence shown here is derived from an EMBL/GenBank/DDBJ whole genome shotgun (WGS) entry which is preliminary data.</text>
</comment>
<dbReference type="PANTHER" id="PTHR11778">
    <property type="entry name" value="SERYL-TRNA SYNTHETASE"/>
    <property type="match status" value="1"/>
</dbReference>
<evidence type="ECO:0000256" key="6">
    <source>
        <dbReference type="HAMAP-Rule" id="MF_00176"/>
    </source>
</evidence>
<dbReference type="GO" id="GO:0005737">
    <property type="term" value="C:cytoplasm"/>
    <property type="evidence" value="ECO:0007669"/>
    <property type="project" value="UniProtKB-SubCell"/>
</dbReference>
<dbReference type="NCBIfam" id="TIGR00414">
    <property type="entry name" value="serS"/>
    <property type="match status" value="1"/>
</dbReference>
<dbReference type="EMBL" id="MHCQ01000020">
    <property type="protein sequence ID" value="OGY24591.1"/>
    <property type="molecule type" value="Genomic_DNA"/>
</dbReference>
<keyword evidence="4 6" id="KW-0648">Protein biosynthesis</keyword>
<dbReference type="PIRSF" id="PIRSF001529">
    <property type="entry name" value="Ser-tRNA-synth_IIa"/>
    <property type="match status" value="1"/>
</dbReference>
<evidence type="ECO:0000313" key="12">
    <source>
        <dbReference type="Proteomes" id="UP000177103"/>
    </source>
</evidence>
<dbReference type="InterPro" id="IPR010978">
    <property type="entry name" value="tRNA-bd_arm"/>
</dbReference>
<dbReference type="PRINTS" id="PR00981">
    <property type="entry name" value="TRNASYNTHSER"/>
</dbReference>
<evidence type="ECO:0000256" key="3">
    <source>
        <dbReference type="ARBA" id="ARBA00022840"/>
    </source>
</evidence>
<feature type="binding site" evidence="6">
    <location>
        <position position="265"/>
    </location>
    <ligand>
        <name>ATP</name>
        <dbReference type="ChEBI" id="CHEBI:30616"/>
    </ligand>
</feature>
<comment type="domain">
    <text evidence="6">Consists of two distinct domains, a catalytic core and a N-terminal extension that is involved in tRNA binding.</text>
</comment>
<keyword evidence="1 6" id="KW-0436">Ligase</keyword>
<dbReference type="InterPro" id="IPR033729">
    <property type="entry name" value="SerRS_core"/>
</dbReference>
<dbReference type="InterPro" id="IPR042103">
    <property type="entry name" value="SerRS_1_N_sf"/>
</dbReference>
<evidence type="ECO:0000313" key="11">
    <source>
        <dbReference type="EMBL" id="OGY24591.1"/>
    </source>
</evidence>
<feature type="binding site" evidence="8">
    <location>
        <begin position="265"/>
        <end position="268"/>
    </location>
    <ligand>
        <name>ATP</name>
        <dbReference type="ChEBI" id="CHEBI:30616"/>
    </ligand>
</feature>
<dbReference type="AlphaFoldDB" id="A0A1G1WAE1"/>